<keyword evidence="1" id="KW-0472">Membrane</keyword>
<gene>
    <name evidence="2" type="ORF">ANE_LOCUS9562</name>
</gene>
<sequence>MVVATLSRSGASSAGFFISSGASALRVVVISYLPLIRLLQFCSNMSLLRSLFHSLRSLPATRIKVVAEQFQVAGVKTFGYPLL</sequence>
<name>A0A565BBW4_9BRAS</name>
<keyword evidence="3" id="KW-1185">Reference proteome</keyword>
<reference evidence="2" key="1">
    <citation type="submission" date="2019-07" db="EMBL/GenBank/DDBJ databases">
        <authorList>
            <person name="Dittberner H."/>
        </authorList>
    </citation>
    <scope>NUCLEOTIDE SEQUENCE [LARGE SCALE GENOMIC DNA]</scope>
</reference>
<evidence type="ECO:0000313" key="3">
    <source>
        <dbReference type="Proteomes" id="UP000489600"/>
    </source>
</evidence>
<dbReference type="AlphaFoldDB" id="A0A565BBW4"/>
<evidence type="ECO:0000256" key="1">
    <source>
        <dbReference type="SAM" id="Phobius"/>
    </source>
</evidence>
<organism evidence="2 3">
    <name type="scientific">Arabis nemorensis</name>
    <dbReference type="NCBI Taxonomy" id="586526"/>
    <lineage>
        <taxon>Eukaryota</taxon>
        <taxon>Viridiplantae</taxon>
        <taxon>Streptophyta</taxon>
        <taxon>Embryophyta</taxon>
        <taxon>Tracheophyta</taxon>
        <taxon>Spermatophyta</taxon>
        <taxon>Magnoliopsida</taxon>
        <taxon>eudicotyledons</taxon>
        <taxon>Gunneridae</taxon>
        <taxon>Pentapetalae</taxon>
        <taxon>rosids</taxon>
        <taxon>malvids</taxon>
        <taxon>Brassicales</taxon>
        <taxon>Brassicaceae</taxon>
        <taxon>Arabideae</taxon>
        <taxon>Arabis</taxon>
    </lineage>
</organism>
<proteinExistence type="predicted"/>
<accession>A0A565BBW4</accession>
<keyword evidence="1" id="KW-1133">Transmembrane helix</keyword>
<keyword evidence="1" id="KW-0812">Transmembrane</keyword>
<protein>
    <submittedName>
        <fullName evidence="2">Uncharacterized protein</fullName>
    </submittedName>
</protein>
<dbReference type="Proteomes" id="UP000489600">
    <property type="component" value="Unassembled WGS sequence"/>
</dbReference>
<evidence type="ECO:0000313" key="2">
    <source>
        <dbReference type="EMBL" id="VVA99117.1"/>
    </source>
</evidence>
<dbReference type="EMBL" id="CABITT030000003">
    <property type="protein sequence ID" value="VVA99117.1"/>
    <property type="molecule type" value="Genomic_DNA"/>
</dbReference>
<comment type="caution">
    <text evidence="2">The sequence shown here is derived from an EMBL/GenBank/DDBJ whole genome shotgun (WGS) entry which is preliminary data.</text>
</comment>
<feature type="transmembrane region" description="Helical" evidence="1">
    <location>
        <begin position="16"/>
        <end position="39"/>
    </location>
</feature>